<dbReference type="CDD" id="cd18808">
    <property type="entry name" value="SF1_C_Upf1"/>
    <property type="match status" value="1"/>
</dbReference>
<dbReference type="InterPro" id="IPR011604">
    <property type="entry name" value="PDDEXK-like_dom_sf"/>
</dbReference>
<dbReference type="Pfam" id="PF12705">
    <property type="entry name" value="PDDEXK_1"/>
    <property type="match status" value="1"/>
</dbReference>
<dbReference type="Pfam" id="PF13245">
    <property type="entry name" value="AAA_19"/>
    <property type="match status" value="1"/>
</dbReference>
<organism evidence="8">
    <name type="scientific">uncultured haloarchaeon</name>
    <dbReference type="NCBI Taxonomy" id="160804"/>
    <lineage>
        <taxon>Archaea</taxon>
        <taxon>Methanobacteriati</taxon>
        <taxon>Methanobacteriota</taxon>
        <taxon>Stenosarchaea group</taxon>
        <taxon>Halobacteria</taxon>
        <taxon>Halobacteriales</taxon>
        <taxon>Halobacteriaceae</taxon>
        <taxon>environmental samples</taxon>
    </lineage>
</organism>
<dbReference type="PANTHER" id="PTHR43788:SF8">
    <property type="entry name" value="DNA-BINDING PROTEIN SMUBP-2"/>
    <property type="match status" value="1"/>
</dbReference>
<feature type="region of interest" description="Disordered" evidence="5">
    <location>
        <begin position="811"/>
        <end position="830"/>
    </location>
</feature>
<evidence type="ECO:0000259" key="6">
    <source>
        <dbReference type="Pfam" id="PF12705"/>
    </source>
</evidence>
<dbReference type="GO" id="GO:0016787">
    <property type="term" value="F:hydrolase activity"/>
    <property type="evidence" value="ECO:0007669"/>
    <property type="project" value="UniProtKB-KW"/>
</dbReference>
<keyword evidence="4" id="KW-0067">ATP-binding</keyword>
<evidence type="ECO:0000259" key="7">
    <source>
        <dbReference type="Pfam" id="PF13087"/>
    </source>
</evidence>
<evidence type="ECO:0000256" key="3">
    <source>
        <dbReference type="ARBA" id="ARBA00022806"/>
    </source>
</evidence>
<dbReference type="GO" id="GO:0005524">
    <property type="term" value="F:ATP binding"/>
    <property type="evidence" value="ECO:0007669"/>
    <property type="project" value="UniProtKB-KW"/>
</dbReference>
<dbReference type="Gene3D" id="3.90.320.10">
    <property type="match status" value="1"/>
</dbReference>
<evidence type="ECO:0000256" key="5">
    <source>
        <dbReference type="SAM" id="MobiDB-lite"/>
    </source>
</evidence>
<feature type="domain" description="PD-(D/E)XK endonuclease-like" evidence="6">
    <location>
        <begin position="98"/>
        <end position="254"/>
    </location>
</feature>
<dbReference type="SUPFAM" id="SSF52540">
    <property type="entry name" value="P-loop containing nucleoside triphosphate hydrolases"/>
    <property type="match status" value="1"/>
</dbReference>
<dbReference type="InterPro" id="IPR047187">
    <property type="entry name" value="SF1_C_Upf1"/>
</dbReference>
<feature type="domain" description="DNA2/NAM7 helicase-like C-terminal" evidence="7">
    <location>
        <begin position="1203"/>
        <end position="1372"/>
    </location>
</feature>
<accession>A5YS50</accession>
<reference evidence="8" key="1">
    <citation type="journal article" date="2007" name="ISME J.">
        <title>Genomic plasticity in prokaryotes: the case of the square haloarchaeon.</title>
        <authorList>
            <person name="Cuadros-Orellana S."/>
            <person name="Martin-Cuadrado A.B."/>
            <person name="Legault B."/>
            <person name="D'Auria G."/>
            <person name="Zhaxybayeva O."/>
            <person name="Papke R.T."/>
            <person name="Rodriguez-Valera F."/>
        </authorList>
    </citation>
    <scope>NUCLEOTIDE SEQUENCE</scope>
</reference>
<evidence type="ECO:0000256" key="2">
    <source>
        <dbReference type="ARBA" id="ARBA00022801"/>
    </source>
</evidence>
<proteinExistence type="predicted"/>
<dbReference type="InterPro" id="IPR038726">
    <property type="entry name" value="PDDEXK_AddAB-type"/>
</dbReference>
<protein>
    <submittedName>
        <fullName evidence="8">DNA helicase related protein</fullName>
    </submittedName>
</protein>
<dbReference type="Pfam" id="PF13087">
    <property type="entry name" value="AAA_12"/>
    <property type="match status" value="1"/>
</dbReference>
<evidence type="ECO:0000313" key="8">
    <source>
        <dbReference type="EMBL" id="ABQ75807.1"/>
    </source>
</evidence>
<dbReference type="EMBL" id="EF583984">
    <property type="protein sequence ID" value="ABQ75807.1"/>
    <property type="molecule type" value="Genomic_DNA"/>
</dbReference>
<keyword evidence="1" id="KW-0547">Nucleotide-binding</keyword>
<evidence type="ECO:0000256" key="1">
    <source>
        <dbReference type="ARBA" id="ARBA00022741"/>
    </source>
</evidence>
<keyword evidence="3 8" id="KW-0347">Helicase</keyword>
<dbReference type="InterPro" id="IPR050534">
    <property type="entry name" value="Coronavir_polyprotein_1ab"/>
</dbReference>
<dbReference type="InterPro" id="IPR041679">
    <property type="entry name" value="DNA2/NAM7-like_C"/>
</dbReference>
<evidence type="ECO:0000256" key="4">
    <source>
        <dbReference type="ARBA" id="ARBA00022840"/>
    </source>
</evidence>
<dbReference type="PANTHER" id="PTHR43788">
    <property type="entry name" value="DNA2/NAM7 HELICASE FAMILY MEMBER"/>
    <property type="match status" value="1"/>
</dbReference>
<dbReference type="InterPro" id="IPR027417">
    <property type="entry name" value="P-loop_NTPase"/>
</dbReference>
<sequence length="1433" mass="160991">MIMREDNLRILTPSEIGEYINSGQCSRYALLNHDSTEEKTSRQWNEAFRNLSPVLKQSGDEFEDEIYAEVLSEVDIVVDSWFEYDDQAQNETQICETIQTVSSSGKIAALTQAKLAGSVGSFLLRGDSDIIIIYKSENTLHIHIFDIKASHEQKTYHQIQTACYSILVEELLEQTQFDTDIDIEIHTGIITRETELVINTPASYPTFDRVSREADVKRLLESSGSMSTTLEKSLDDASYQLDMHCRGCPFSETCYTRSIEQTDIRLLGLSVSEQSVFRSAGLHTLSDVAQLIEFPQSTSKYAKEPLEINPEHYDTVVEIKESTYLTESIPQLAQRAQVLLCGLDDGAEYAFPDSFVPGLHASGAGTLPTDSPPDYVDLEYPRESLIRVYLNVQHDYVVDSSYMISGSITATKYTGDPISFSHLYHEHNHGDDAEKVLIENVVNSINQISTKIAVDMDVSETAVHCYFYSSEERTQLIEACDRYSEVGENTAIHNFATFLTESVATSEQTTTVLLEEIDNHYASKYLSDKITILKNVFFPATTSNERVESWEITHEGSTIDLSTVFYDGLFDAYDSYISTQAGFAFKSETGETGETTHSDWYPILPRWGSDIPLEYLYASEEFAILNPEDTDIPQYKGAITRYQFDRSGNRRINCELLKRLGELLSRATQHIERGLHQKNKDIIKHPRSVKSGVIDTETEDSTWASDSVNLKQGLREYLRIEHQQEIEEFHSHVQKIPLDRILTGKALPVEITEVDDSGYNADITGTVCVDKFPVSNPDEIMRSSKLSDGNGSSSPDYVTLFQLYESQTGYHTDPLSPKESEQAPRGPINSLDLSSGEVSLTIFSYSPQDTTFYTNYHRKVTSKSSSGKWTVTVQPGDIVLIDSSIDSIVSDQYDRNLQNIDSAEAYQTISSLHCGKSTAVTDTGFSCDGVDSYLDMIQSAVEFMPNKNQTKFIREVNNQFVLLQGPPGTGKTAGSIAHTICSRIYDKQSSQDQLVGLVSGASNKSIDEVLEDVVSLRQQWIDQDLGPELTNTKLIRLTKNAPSEQLPGVTYLHYRDEEKVERLQDQLTASAGETLTPTNVVIFSTPFTLTKTIYSFPKLSNIVKSTPNITAFDFIVVDEASMMPCPQFFTLIKFFSPPGQVFISGDHRQMAPVQKQDWTENNRQSIKETGVYLSVLNYFRALRGDEMIDIDQTELSIHGSTEVPLIRLNETYRCHASVANFLQKWVYTRDNIRYHSRRTETLPDIDILNRTTSGIEYTQPISLITHTDTSSQQSNIIEAEIVNSIITALPSETDVGVIAPHNAQKGLLSSSVPDNVHVDTVERFQGGEKDVLILSTTVSDPTYISAESDFLLNLNRLNVAVSRMKQKLIIIAPETIFKIIPTDILTYTHSMIWKGLYSDAVKQDQTPWNGSLTQFNQEIPRQDTNLSIYNWGQ</sequence>
<dbReference type="GO" id="GO:0043139">
    <property type="term" value="F:5'-3' DNA helicase activity"/>
    <property type="evidence" value="ECO:0007669"/>
    <property type="project" value="TreeGrafter"/>
</dbReference>
<keyword evidence="2" id="KW-0378">Hydrolase</keyword>
<name>A5YS50_9EURY</name>
<dbReference type="Gene3D" id="3.40.50.300">
    <property type="entry name" value="P-loop containing nucleotide triphosphate hydrolases"/>
    <property type="match status" value="2"/>
</dbReference>